<keyword evidence="1" id="KW-0560">Oxidoreductase</keyword>
<dbReference type="InterPro" id="IPR036291">
    <property type="entry name" value="NAD(P)-bd_dom_sf"/>
</dbReference>
<evidence type="ECO:0000313" key="3">
    <source>
        <dbReference type="Proteomes" id="UP000258309"/>
    </source>
</evidence>
<dbReference type="EMBL" id="NCSJ02000098">
    <property type="protein sequence ID" value="RFU30504.1"/>
    <property type="molecule type" value="Genomic_DNA"/>
</dbReference>
<feature type="non-terminal residue" evidence="2">
    <location>
        <position position="1"/>
    </location>
</feature>
<dbReference type="GO" id="GO:0016491">
    <property type="term" value="F:oxidoreductase activity"/>
    <property type="evidence" value="ECO:0007669"/>
    <property type="project" value="UniProtKB-KW"/>
</dbReference>
<dbReference type="PRINTS" id="PR00081">
    <property type="entry name" value="GDHRDH"/>
</dbReference>
<sequence length="343" mass="38098">MSTNQSNGVTSRTRDGIFSFLQQVPLSDPNVSFKGKNILVTGANTGLGFEAANKFVALDASRVILGVRDLEKGNHAKSMIEERTGKRDKVEVWKLDMNSYDSIREFASRASDLEHLDVAVLNAGVYMVNYEVSNYGWEETLQVNVLSTTLLGLLLIPKLRSSKTPDSLPVLEFVSSGNHEKVTLSEEQRSADSILQMFNKADTYNASLQYRTSKLFLMYSVQTIARLAKSPNSSEELDFLVTSVCPGYCQSDLSRGHTGFIKNTIKVLLNILVLRTTEEGSRTLVSGTTLGQNAHGRFWQNDILKQPSPLLVGDEGGNMRQKTWKEIVEALKKDNPDINEIIL</sequence>
<dbReference type="InterPro" id="IPR002347">
    <property type="entry name" value="SDR_fam"/>
</dbReference>
<keyword evidence="3" id="KW-1185">Reference proteome</keyword>
<dbReference type="AlphaFoldDB" id="A0A3E2HAR0"/>
<accession>A0A3E2HAR0</accession>
<evidence type="ECO:0000256" key="1">
    <source>
        <dbReference type="ARBA" id="ARBA00023002"/>
    </source>
</evidence>
<name>A0A3E2HAR0_SCYLI</name>
<dbReference type="PANTHER" id="PTHR43157:SF22">
    <property type="entry name" value="SHORT-CHAIN DEHYDROGENASE_REDUCTASE PHMF"/>
    <property type="match status" value="1"/>
</dbReference>
<dbReference type="Pfam" id="PF00106">
    <property type="entry name" value="adh_short"/>
    <property type="match status" value="1"/>
</dbReference>
<reference evidence="2 3" key="1">
    <citation type="submission" date="2018-05" db="EMBL/GenBank/DDBJ databases">
        <title>Draft genome sequence of Scytalidium lignicola DSM 105466, a ubiquitous saprotrophic fungus.</title>
        <authorList>
            <person name="Buettner E."/>
            <person name="Gebauer A.M."/>
            <person name="Hofrichter M."/>
            <person name="Liers C."/>
            <person name="Kellner H."/>
        </authorList>
    </citation>
    <scope>NUCLEOTIDE SEQUENCE [LARGE SCALE GENOMIC DNA]</scope>
    <source>
        <strain evidence="2 3">DSM 105466</strain>
    </source>
</reference>
<dbReference type="SUPFAM" id="SSF51735">
    <property type="entry name" value="NAD(P)-binding Rossmann-fold domains"/>
    <property type="match status" value="1"/>
</dbReference>
<comment type="caution">
    <text evidence="2">The sequence shown here is derived from an EMBL/GenBank/DDBJ whole genome shotgun (WGS) entry which is preliminary data.</text>
</comment>
<evidence type="ECO:0000313" key="2">
    <source>
        <dbReference type="EMBL" id="RFU30504.1"/>
    </source>
</evidence>
<feature type="non-terminal residue" evidence="2">
    <location>
        <position position="343"/>
    </location>
</feature>
<gene>
    <name evidence="2" type="ORF">B7463_g5810</name>
</gene>
<protein>
    <submittedName>
        <fullName evidence="2">Uncharacterized protein</fullName>
    </submittedName>
</protein>
<dbReference type="Proteomes" id="UP000258309">
    <property type="component" value="Unassembled WGS sequence"/>
</dbReference>
<organism evidence="2 3">
    <name type="scientific">Scytalidium lignicola</name>
    <name type="common">Hyphomycete</name>
    <dbReference type="NCBI Taxonomy" id="5539"/>
    <lineage>
        <taxon>Eukaryota</taxon>
        <taxon>Fungi</taxon>
        <taxon>Dikarya</taxon>
        <taxon>Ascomycota</taxon>
        <taxon>Pezizomycotina</taxon>
        <taxon>Leotiomycetes</taxon>
        <taxon>Leotiomycetes incertae sedis</taxon>
        <taxon>Scytalidium</taxon>
    </lineage>
</organism>
<dbReference type="OMA" id="CPGFCQS"/>
<dbReference type="STRING" id="5539.A0A3E2HAR0"/>
<dbReference type="Gene3D" id="3.40.50.720">
    <property type="entry name" value="NAD(P)-binding Rossmann-like Domain"/>
    <property type="match status" value="1"/>
</dbReference>
<proteinExistence type="predicted"/>
<dbReference type="PANTHER" id="PTHR43157">
    <property type="entry name" value="PHOSPHATIDYLINOSITOL-GLYCAN BIOSYNTHESIS CLASS F PROTEIN-RELATED"/>
    <property type="match status" value="1"/>
</dbReference>
<dbReference type="OrthoDB" id="542013at2759"/>